<organism evidence="1 2">
    <name type="scientific">Chryseotalea sanaruensis</name>
    <dbReference type="NCBI Taxonomy" id="2482724"/>
    <lineage>
        <taxon>Bacteria</taxon>
        <taxon>Pseudomonadati</taxon>
        <taxon>Bacteroidota</taxon>
        <taxon>Cytophagia</taxon>
        <taxon>Cytophagales</taxon>
        <taxon>Chryseotaleaceae</taxon>
        <taxon>Chryseotalea</taxon>
    </lineage>
</organism>
<protein>
    <recommendedName>
        <fullName evidence="3">Outer membrane protein beta-barrel domain-containing protein</fullName>
    </recommendedName>
</protein>
<dbReference type="EMBL" id="BHXQ01000002">
    <property type="protein sequence ID" value="GCC50755.1"/>
    <property type="molecule type" value="Genomic_DNA"/>
</dbReference>
<evidence type="ECO:0000313" key="2">
    <source>
        <dbReference type="Proteomes" id="UP000288227"/>
    </source>
</evidence>
<accession>A0A401U790</accession>
<dbReference type="AlphaFoldDB" id="A0A401U790"/>
<comment type="caution">
    <text evidence="1">The sequence shown here is derived from an EMBL/GenBank/DDBJ whole genome shotgun (WGS) entry which is preliminary data.</text>
</comment>
<evidence type="ECO:0008006" key="3">
    <source>
        <dbReference type="Google" id="ProtNLM"/>
    </source>
</evidence>
<name>A0A401U790_9BACT</name>
<dbReference type="Proteomes" id="UP000288227">
    <property type="component" value="Unassembled WGS sequence"/>
</dbReference>
<gene>
    <name evidence="1" type="ORF">SanaruYs_09730</name>
</gene>
<proteinExistence type="predicted"/>
<sequence>MAQKYYLGVGIGVNQHNGLLGLSGDFKLDDQYGVRVGAGIGTWGTKVGLGFLFKPNADGKWRFGLGYSSASGLKDFETEFEVNGGNSQVVLMDLNRQGLFNVTAIREFSFSNGNAFNIEFGYSTNISSSTFYTIKDGSQLDPVSIQVLRFLRPGGIVFGLSYLFRLNKDKYEEQ</sequence>
<reference evidence="1 2" key="1">
    <citation type="submission" date="2018-11" db="EMBL/GenBank/DDBJ databases">
        <title>Chryseotalea sanarue gen. nov., sp., nov., a member of the family Cytophagaceae, isolated from a brackish lake in Hamamatsu Japan.</title>
        <authorList>
            <person name="Maejima Y."/>
            <person name="Iino T."/>
            <person name="Muraguchi Y."/>
            <person name="Fukuda K."/>
            <person name="Ohkuma M."/>
            <person name="Moriuchi R."/>
            <person name="Dohra H."/>
            <person name="Kimbara K."/>
            <person name="Shintani M."/>
        </authorList>
    </citation>
    <scope>NUCLEOTIDE SEQUENCE [LARGE SCALE GENOMIC DNA]</scope>
    <source>
        <strain evidence="1 2">Ys</strain>
    </source>
</reference>
<evidence type="ECO:0000313" key="1">
    <source>
        <dbReference type="EMBL" id="GCC50755.1"/>
    </source>
</evidence>
<keyword evidence="2" id="KW-1185">Reference proteome</keyword>